<gene>
    <name evidence="4" type="ORF">IQ266_16435</name>
</gene>
<protein>
    <submittedName>
        <fullName evidence="4">ABC transporter substrate-binding protein</fullName>
    </submittedName>
</protein>
<keyword evidence="5" id="KW-1185">Reference proteome</keyword>
<evidence type="ECO:0000256" key="2">
    <source>
        <dbReference type="ARBA" id="ARBA00022448"/>
    </source>
</evidence>
<comment type="similarity">
    <text evidence="1">Belongs to the bacterial solute-binding protein 1 family.</text>
</comment>
<dbReference type="RefSeq" id="WP_264326153.1">
    <property type="nucleotide sequence ID" value="NZ_JADEXQ010000059.1"/>
</dbReference>
<proteinExistence type="inferred from homology"/>
<accession>A0A928Z432</accession>
<dbReference type="Pfam" id="PF01547">
    <property type="entry name" value="SBP_bac_1"/>
    <property type="match status" value="1"/>
</dbReference>
<evidence type="ECO:0000256" key="1">
    <source>
        <dbReference type="ARBA" id="ARBA00008520"/>
    </source>
</evidence>
<dbReference type="Proteomes" id="UP000625316">
    <property type="component" value="Unassembled WGS sequence"/>
</dbReference>
<keyword evidence="3" id="KW-0732">Signal</keyword>
<reference evidence="4" key="1">
    <citation type="submission" date="2020-10" db="EMBL/GenBank/DDBJ databases">
        <authorList>
            <person name="Castelo-Branco R."/>
            <person name="Eusebio N."/>
            <person name="Adriana R."/>
            <person name="Vieira A."/>
            <person name="Brugerolle De Fraissinette N."/>
            <person name="Rezende De Castro R."/>
            <person name="Schneider M.P."/>
            <person name="Vasconcelos V."/>
            <person name="Leao P.N."/>
        </authorList>
    </citation>
    <scope>NUCLEOTIDE SEQUENCE</scope>
    <source>
        <strain evidence="4">LEGE 11480</strain>
    </source>
</reference>
<keyword evidence="2" id="KW-0813">Transport</keyword>
<evidence type="ECO:0000313" key="5">
    <source>
        <dbReference type="Proteomes" id="UP000625316"/>
    </source>
</evidence>
<dbReference type="SUPFAM" id="SSF53850">
    <property type="entry name" value="Periplasmic binding protein-like II"/>
    <property type="match status" value="1"/>
</dbReference>
<dbReference type="AlphaFoldDB" id="A0A928Z432"/>
<dbReference type="EMBL" id="JADEXQ010000059">
    <property type="protein sequence ID" value="MBE9031324.1"/>
    <property type="molecule type" value="Genomic_DNA"/>
</dbReference>
<name>A0A928Z432_9CYAN</name>
<dbReference type="InterPro" id="IPR006059">
    <property type="entry name" value="SBP"/>
</dbReference>
<dbReference type="CDD" id="cd14750">
    <property type="entry name" value="PBP2_TMBP"/>
    <property type="match status" value="1"/>
</dbReference>
<evidence type="ECO:0000256" key="3">
    <source>
        <dbReference type="ARBA" id="ARBA00022729"/>
    </source>
</evidence>
<feature type="non-terminal residue" evidence="4">
    <location>
        <position position="317"/>
    </location>
</feature>
<comment type="caution">
    <text evidence="4">The sequence shown here is derived from an EMBL/GenBank/DDBJ whole genome shotgun (WGS) entry which is preliminary data.</text>
</comment>
<dbReference type="PANTHER" id="PTHR43649">
    <property type="entry name" value="ARABINOSE-BINDING PROTEIN-RELATED"/>
    <property type="match status" value="1"/>
</dbReference>
<dbReference type="InterPro" id="IPR050490">
    <property type="entry name" value="Bact_solute-bd_prot1"/>
</dbReference>
<sequence length="317" mass="34838">MNQFKRYPTWLTRSLPAALMGLLLVVVITLVSGVFPGFAQAKIPVTMMLASQELPSWKPVIAEFEQQNPDIKINAIEGPSATNLVEDLYTSAFLLGDSPYDLVYMDIVWVPKFAAAGWLMPLNDKVPEDELKDFLKADLAGGSYNGNLYRLPARSDAGMLYYRKDLLDEAGLQPPNTVPELLAAARKVQGADKVKWGYVWQGRQYEGLPAMFVEVLKGFGGSWVDSETLKVGLDTPESIAALQFLLDTVKDGIAPPGVTTYQEEETRRLFQSGESLFLRNWPYVWPLANAEDSPVAGKIGLKPMIAAPGFESGACQG</sequence>
<organism evidence="4 5">
    <name type="scientific">Romeriopsis navalis LEGE 11480</name>
    <dbReference type="NCBI Taxonomy" id="2777977"/>
    <lineage>
        <taxon>Bacteria</taxon>
        <taxon>Bacillati</taxon>
        <taxon>Cyanobacteriota</taxon>
        <taxon>Cyanophyceae</taxon>
        <taxon>Leptolyngbyales</taxon>
        <taxon>Leptolyngbyaceae</taxon>
        <taxon>Romeriopsis</taxon>
        <taxon>Romeriopsis navalis</taxon>
    </lineage>
</organism>
<dbReference type="Gene3D" id="3.40.190.10">
    <property type="entry name" value="Periplasmic binding protein-like II"/>
    <property type="match status" value="2"/>
</dbReference>
<dbReference type="PANTHER" id="PTHR43649:SF34">
    <property type="entry name" value="ABC TRANSPORTER PERIPLASMIC-BINDING PROTEIN YCJN-RELATED"/>
    <property type="match status" value="1"/>
</dbReference>
<evidence type="ECO:0000313" key="4">
    <source>
        <dbReference type="EMBL" id="MBE9031324.1"/>
    </source>
</evidence>